<keyword evidence="2" id="KW-1185">Reference proteome</keyword>
<comment type="caution">
    <text evidence="1">The sequence shown here is derived from an EMBL/GenBank/DDBJ whole genome shotgun (WGS) entry which is preliminary data.</text>
</comment>
<proteinExistence type="predicted"/>
<dbReference type="Pfam" id="PF13497">
    <property type="entry name" value="DUF4121"/>
    <property type="match status" value="1"/>
</dbReference>
<evidence type="ECO:0000313" key="1">
    <source>
        <dbReference type="EMBL" id="RQW76167.1"/>
    </source>
</evidence>
<gene>
    <name evidence="1" type="ORF">EBB45_01050</name>
</gene>
<dbReference type="Proteomes" id="UP000274033">
    <property type="component" value="Unassembled WGS sequence"/>
</dbReference>
<dbReference type="EMBL" id="RRCT01000001">
    <property type="protein sequence ID" value="RQW76167.1"/>
    <property type="molecule type" value="Genomic_DNA"/>
</dbReference>
<dbReference type="RefSeq" id="WP_124761735.1">
    <property type="nucleotide sequence ID" value="NZ_JAFBDY010000001.1"/>
</dbReference>
<dbReference type="AlphaFoldDB" id="A0A3N9UJM7"/>
<protein>
    <submittedName>
        <fullName evidence="1">DUF4121 family protein</fullName>
    </submittedName>
</protein>
<name>A0A3N9UJM7_9BACI</name>
<accession>A0A3N9UJM7</accession>
<reference evidence="1 2" key="1">
    <citation type="journal article" date="2013" name="J. Microbiol.">
        <title>Lysinibacillus chungkukjangi sp. nov., isolated from Chungkukjang, Korean fermented soybean food.</title>
        <authorList>
            <person name="Kim S.J."/>
            <person name="Jang Y.H."/>
            <person name="Hamada M."/>
            <person name="Ahn J.H."/>
            <person name="Weon H.Y."/>
            <person name="Suzuki K."/>
            <person name="Whang K.S."/>
            <person name="Kwon S.W."/>
        </authorList>
    </citation>
    <scope>NUCLEOTIDE SEQUENCE [LARGE SCALE GENOMIC DNA]</scope>
    <source>
        <strain evidence="1 2">MCCC 1A12701</strain>
    </source>
</reference>
<dbReference type="OrthoDB" id="1001866at2"/>
<evidence type="ECO:0000313" key="2">
    <source>
        <dbReference type="Proteomes" id="UP000274033"/>
    </source>
</evidence>
<dbReference type="InterPro" id="IPR025189">
    <property type="entry name" value="DUF4121"/>
</dbReference>
<organism evidence="1 2">
    <name type="scientific">Lysinibacillus composti</name>
    <dbReference type="NCBI Taxonomy" id="720633"/>
    <lineage>
        <taxon>Bacteria</taxon>
        <taxon>Bacillati</taxon>
        <taxon>Bacillota</taxon>
        <taxon>Bacilli</taxon>
        <taxon>Bacillales</taxon>
        <taxon>Bacillaceae</taxon>
        <taxon>Lysinibacillus</taxon>
    </lineage>
</organism>
<sequence length="272" mass="31519">MYAIEELKNLNAGYDSQHLLTNADTEKVNNLIDWIQNSRDNESPQIGDVVEYTNKYGNYYANAHIDRVTNDGQLYICESPYVPFIDTFGGKLTTSTSGGAWHYIPKNLRYVGKQRKKFCVWGHHGPCANGAVDFFAEVNVWEYTKGEHDFTTQTHDKFTLYVRDSEENGSSYKYLLSKDGCSHTAFHTKEEYEQWLSCFNGVETDGFFPNSKIVWTFKQFVIYIPIEDYLELRDAVVDKELNNGCTQECKRIVENKTVTTYFPYQQDRIVLN</sequence>